<accession>A0A238XSP6</accession>
<sequence length="74" mass="8625">MWGRVARMWLFLTRRLRMWLILTVVVPLTTGLLRRIGRRLERRNGPTSVSRALLKAGDLGDRARATLRGGRRRD</sequence>
<keyword evidence="1" id="KW-0472">Membrane</keyword>
<feature type="transmembrane region" description="Helical" evidence="1">
    <location>
        <begin position="16"/>
        <end position="33"/>
    </location>
</feature>
<keyword evidence="3" id="KW-1185">Reference proteome</keyword>
<protein>
    <submittedName>
        <fullName evidence="2">Uncharacterized protein</fullName>
    </submittedName>
</protein>
<keyword evidence="1" id="KW-0812">Transmembrane</keyword>
<organism evidence="2 3">
    <name type="scientific">Blastococcus mobilis</name>
    <dbReference type="NCBI Taxonomy" id="1938746"/>
    <lineage>
        <taxon>Bacteria</taxon>
        <taxon>Bacillati</taxon>
        <taxon>Actinomycetota</taxon>
        <taxon>Actinomycetes</taxon>
        <taxon>Geodermatophilales</taxon>
        <taxon>Geodermatophilaceae</taxon>
        <taxon>Blastococcus</taxon>
    </lineage>
</organism>
<dbReference type="Proteomes" id="UP000198403">
    <property type="component" value="Unassembled WGS sequence"/>
</dbReference>
<evidence type="ECO:0000313" key="3">
    <source>
        <dbReference type="Proteomes" id="UP000198403"/>
    </source>
</evidence>
<evidence type="ECO:0000256" key="1">
    <source>
        <dbReference type="SAM" id="Phobius"/>
    </source>
</evidence>
<proteinExistence type="predicted"/>
<dbReference type="AlphaFoldDB" id="A0A238XSP6"/>
<dbReference type="EMBL" id="FZNO01000015">
    <property type="protein sequence ID" value="SNR61354.1"/>
    <property type="molecule type" value="Genomic_DNA"/>
</dbReference>
<evidence type="ECO:0000313" key="2">
    <source>
        <dbReference type="EMBL" id="SNR61354.1"/>
    </source>
</evidence>
<gene>
    <name evidence="2" type="ORF">SAMN06272737_11555</name>
</gene>
<reference evidence="2 3" key="1">
    <citation type="submission" date="2017-06" db="EMBL/GenBank/DDBJ databases">
        <authorList>
            <person name="Kim H.J."/>
            <person name="Triplett B.A."/>
        </authorList>
    </citation>
    <scope>NUCLEOTIDE SEQUENCE [LARGE SCALE GENOMIC DNA]</scope>
    <source>
        <strain evidence="2 3">DSM 44272</strain>
    </source>
</reference>
<keyword evidence="1" id="KW-1133">Transmembrane helix</keyword>
<name>A0A238XSP6_9ACTN</name>